<organism evidence="2 3">
    <name type="scientific">Dyadobacter subterraneus</name>
    <dbReference type="NCBI Taxonomy" id="2773304"/>
    <lineage>
        <taxon>Bacteria</taxon>
        <taxon>Pseudomonadati</taxon>
        <taxon>Bacteroidota</taxon>
        <taxon>Cytophagia</taxon>
        <taxon>Cytophagales</taxon>
        <taxon>Spirosomataceae</taxon>
        <taxon>Dyadobacter</taxon>
    </lineage>
</organism>
<name>A0ABR9W5A1_9BACT</name>
<dbReference type="InterPro" id="IPR012296">
    <property type="entry name" value="Nuclease_put_TT1808"/>
</dbReference>
<sequence length="184" mass="21021">MNESQFFQFCQLNEGVEFERDSSGNMIILPLRGALFSLLNVNLSGQLWNWNKKNQTGLIFSSSTGFTLPNGAVRSPDVSWVRKEKWNSLSEEQQQFFAPICPDFIIEIHSVPEEKQYLLDKMREYINNGTQLAWLIDYLHDKVYIFNAANEITIKNSLNVILSGESILPGFSLDLGAVINKIRI</sequence>
<gene>
    <name evidence="2" type="ORF">IEE83_01940</name>
</gene>
<dbReference type="PANTHER" id="PTHR34107">
    <property type="entry name" value="SLL0198 PROTEIN-RELATED"/>
    <property type="match status" value="1"/>
</dbReference>
<evidence type="ECO:0000313" key="2">
    <source>
        <dbReference type="EMBL" id="MBE9460631.1"/>
    </source>
</evidence>
<feature type="domain" description="Putative restriction endonuclease" evidence="1">
    <location>
        <begin position="5"/>
        <end position="175"/>
    </location>
</feature>
<protein>
    <submittedName>
        <fullName evidence="2">Uma2 family endonuclease</fullName>
    </submittedName>
</protein>
<dbReference type="PANTHER" id="PTHR34107:SF1">
    <property type="entry name" value="SLL0198 PROTEIN"/>
    <property type="match status" value="1"/>
</dbReference>
<accession>A0ABR9W5A1</accession>
<dbReference type="InterPro" id="IPR011335">
    <property type="entry name" value="Restrct_endonuc-II-like"/>
</dbReference>
<evidence type="ECO:0000259" key="1">
    <source>
        <dbReference type="Pfam" id="PF05685"/>
    </source>
</evidence>
<dbReference type="EMBL" id="JACYGY010000001">
    <property type="protein sequence ID" value="MBE9460631.1"/>
    <property type="molecule type" value="Genomic_DNA"/>
</dbReference>
<dbReference type="CDD" id="cd06260">
    <property type="entry name" value="DUF820-like"/>
    <property type="match status" value="1"/>
</dbReference>
<dbReference type="GO" id="GO:0004519">
    <property type="term" value="F:endonuclease activity"/>
    <property type="evidence" value="ECO:0007669"/>
    <property type="project" value="UniProtKB-KW"/>
</dbReference>
<keyword evidence="3" id="KW-1185">Reference proteome</keyword>
<evidence type="ECO:0000313" key="3">
    <source>
        <dbReference type="Proteomes" id="UP000634134"/>
    </source>
</evidence>
<dbReference type="InterPro" id="IPR008538">
    <property type="entry name" value="Uma2"/>
</dbReference>
<proteinExistence type="predicted"/>
<dbReference type="Gene3D" id="3.90.1570.10">
    <property type="entry name" value="tt1808, chain A"/>
    <property type="match status" value="1"/>
</dbReference>
<keyword evidence="2" id="KW-0540">Nuclease</keyword>
<keyword evidence="2" id="KW-0378">Hydrolase</keyword>
<dbReference type="Pfam" id="PF05685">
    <property type="entry name" value="Uma2"/>
    <property type="match status" value="1"/>
</dbReference>
<comment type="caution">
    <text evidence="2">The sequence shown here is derived from an EMBL/GenBank/DDBJ whole genome shotgun (WGS) entry which is preliminary data.</text>
</comment>
<dbReference type="SUPFAM" id="SSF52980">
    <property type="entry name" value="Restriction endonuclease-like"/>
    <property type="match status" value="1"/>
</dbReference>
<dbReference type="Proteomes" id="UP000634134">
    <property type="component" value="Unassembled WGS sequence"/>
</dbReference>
<reference evidence="3" key="1">
    <citation type="submission" date="2023-07" db="EMBL/GenBank/DDBJ databases">
        <title>Dyadobacter sp. nov 'subterranea' isolated from contaminted grondwater.</title>
        <authorList>
            <person name="Szabo I."/>
            <person name="Al-Omari J."/>
            <person name="Szerdahelyi S.G."/>
            <person name="Rado J."/>
        </authorList>
    </citation>
    <scope>NUCLEOTIDE SEQUENCE [LARGE SCALE GENOMIC DNA]</scope>
    <source>
        <strain evidence="3">UP-52</strain>
    </source>
</reference>
<keyword evidence="2" id="KW-0255">Endonuclease</keyword>